<comment type="caution">
    <text evidence="1">The sequence shown here is derived from an EMBL/GenBank/DDBJ whole genome shotgun (WGS) entry which is preliminary data.</text>
</comment>
<organism evidence="1 2">
    <name type="scientific">Pseudomonas aeruginosa</name>
    <dbReference type="NCBI Taxonomy" id="287"/>
    <lineage>
        <taxon>Bacteria</taxon>
        <taxon>Pseudomonadati</taxon>
        <taxon>Pseudomonadota</taxon>
        <taxon>Gammaproteobacteria</taxon>
        <taxon>Pseudomonadales</taxon>
        <taxon>Pseudomonadaceae</taxon>
        <taxon>Pseudomonas</taxon>
    </lineage>
</organism>
<name>A0A233T3I9_PSEAI</name>
<dbReference type="AlphaFoldDB" id="A0A233T3I9"/>
<dbReference type="EMBL" id="NFFZ01000074">
    <property type="protein sequence ID" value="OTI52559.1"/>
    <property type="molecule type" value="Genomic_DNA"/>
</dbReference>
<dbReference type="Proteomes" id="UP000194857">
    <property type="component" value="Unassembled WGS sequence"/>
</dbReference>
<gene>
    <name evidence="1" type="ORF">CAZ10_38265</name>
</gene>
<protein>
    <submittedName>
        <fullName evidence="1">Uncharacterized protein</fullName>
    </submittedName>
</protein>
<proteinExistence type="predicted"/>
<accession>A0A233T3I9</accession>
<sequence length="59" mass="6580">MVGSLRENELVAMLVANRKISASLYTIFATFLGGEFSEYSILVELHHFVEFGGVAKLSW</sequence>
<evidence type="ECO:0000313" key="1">
    <source>
        <dbReference type="EMBL" id="OTI52559.1"/>
    </source>
</evidence>
<reference evidence="1 2" key="1">
    <citation type="submission" date="2017-05" db="EMBL/GenBank/DDBJ databases">
        <authorList>
            <person name="Song R."/>
            <person name="Chenine A.L."/>
            <person name="Ruprecht R.M."/>
        </authorList>
    </citation>
    <scope>NUCLEOTIDE SEQUENCE [LARGE SCALE GENOMIC DNA]</scope>
    <source>
        <strain evidence="1 2">S567_C10_BS</strain>
    </source>
</reference>
<evidence type="ECO:0000313" key="2">
    <source>
        <dbReference type="Proteomes" id="UP000194857"/>
    </source>
</evidence>